<dbReference type="InterPro" id="IPR029071">
    <property type="entry name" value="Ubiquitin-like_domsf"/>
</dbReference>
<dbReference type="OrthoDB" id="436223at2759"/>
<evidence type="ECO:0000313" key="3">
    <source>
        <dbReference type="Proteomes" id="UP000601435"/>
    </source>
</evidence>
<dbReference type="SUPFAM" id="SSF54236">
    <property type="entry name" value="Ubiquitin-like"/>
    <property type="match status" value="1"/>
</dbReference>
<dbReference type="AlphaFoldDB" id="A0A812T3C8"/>
<dbReference type="InterPro" id="IPR025197">
    <property type="entry name" value="DUF4116"/>
</dbReference>
<organism evidence="2 3">
    <name type="scientific">Symbiodinium necroappetens</name>
    <dbReference type="NCBI Taxonomy" id="1628268"/>
    <lineage>
        <taxon>Eukaryota</taxon>
        <taxon>Sar</taxon>
        <taxon>Alveolata</taxon>
        <taxon>Dinophyceae</taxon>
        <taxon>Suessiales</taxon>
        <taxon>Symbiodiniaceae</taxon>
        <taxon>Symbiodinium</taxon>
    </lineage>
</organism>
<gene>
    <name evidence="2" type="ORF">SNEC2469_LOCUS14373</name>
</gene>
<dbReference type="InterPro" id="IPR000626">
    <property type="entry name" value="Ubiquitin-like_dom"/>
</dbReference>
<name>A0A812T3C8_9DINO</name>
<dbReference type="Gene3D" id="3.10.20.90">
    <property type="entry name" value="Phosphatidylinositol 3-kinase Catalytic Subunit, Chain A, domain 1"/>
    <property type="match status" value="1"/>
</dbReference>
<dbReference type="EMBL" id="CAJNJA010023018">
    <property type="protein sequence ID" value="CAE7504161.1"/>
    <property type="molecule type" value="Genomic_DNA"/>
</dbReference>
<reference evidence="2" key="1">
    <citation type="submission" date="2021-02" db="EMBL/GenBank/DDBJ databases">
        <authorList>
            <person name="Dougan E. K."/>
            <person name="Rhodes N."/>
            <person name="Thang M."/>
            <person name="Chan C."/>
        </authorList>
    </citation>
    <scope>NUCLEOTIDE SEQUENCE</scope>
</reference>
<keyword evidence="3" id="KW-1185">Reference proteome</keyword>
<accession>A0A812T3C8</accession>
<comment type="caution">
    <text evidence="2">The sequence shown here is derived from an EMBL/GenBank/DDBJ whole genome shotgun (WGS) entry which is preliminary data.</text>
</comment>
<dbReference type="Pfam" id="PF13475">
    <property type="entry name" value="DUF4116"/>
    <property type="match status" value="2"/>
</dbReference>
<dbReference type="PROSITE" id="PS50053">
    <property type="entry name" value="UBIQUITIN_2"/>
    <property type="match status" value="1"/>
</dbReference>
<dbReference type="Proteomes" id="UP000601435">
    <property type="component" value="Unassembled WGS sequence"/>
</dbReference>
<sequence length="309" mass="32830">MVEHAARDFQSALQQLNATSGKRASFGCTANCQICAQLVLENNSPAQTGAASLWSQKPTLYFDFDELDEEEIGRPPMAAAVPSEGQATSMRRLFEGTVTLQIVAAMTGGEVCSLANTSLNGTIWDVKERIERKEGTKLSAQKLLCANGQVAHDDAILADVVDHTQPELSLVRSPPVWAGLLANIAAGEVQLEELDEGARSDRAIVLAAVHASQGRALAHASPTLRGDKEMVTEAVKRNGLSLRHASSSLRADRDVVLTAIRECPLALEFASDALRNDHDFIVNAVRVSARAAGCVTEAPGHACVSLGAL</sequence>
<feature type="domain" description="Ubiquitin-like" evidence="1">
    <location>
        <begin position="100"/>
        <end position="159"/>
    </location>
</feature>
<protein>
    <recommendedName>
        <fullName evidence="1">Ubiquitin-like domain-containing protein</fullName>
    </recommendedName>
</protein>
<proteinExistence type="predicted"/>
<evidence type="ECO:0000313" key="2">
    <source>
        <dbReference type="EMBL" id="CAE7504161.1"/>
    </source>
</evidence>
<evidence type="ECO:0000259" key="1">
    <source>
        <dbReference type="PROSITE" id="PS50053"/>
    </source>
</evidence>